<feature type="non-terminal residue" evidence="4">
    <location>
        <position position="1"/>
    </location>
</feature>
<dbReference type="PROSITE" id="PS50158">
    <property type="entry name" value="ZF_CCHC"/>
    <property type="match status" value="1"/>
</dbReference>
<keyword evidence="1" id="KW-0479">Metal-binding</keyword>
<keyword evidence="1" id="KW-0863">Zinc-finger</keyword>
<dbReference type="GO" id="GO:0016301">
    <property type="term" value="F:kinase activity"/>
    <property type="evidence" value="ECO:0007669"/>
    <property type="project" value="UniProtKB-KW"/>
</dbReference>
<feature type="compositionally biased region" description="Basic residues" evidence="2">
    <location>
        <begin position="182"/>
        <end position="192"/>
    </location>
</feature>
<dbReference type="GO" id="GO:0008270">
    <property type="term" value="F:zinc ion binding"/>
    <property type="evidence" value="ECO:0007669"/>
    <property type="project" value="UniProtKB-KW"/>
</dbReference>
<reference evidence="4" key="1">
    <citation type="submission" date="2019-12" db="EMBL/GenBank/DDBJ databases">
        <authorList>
            <person name="Scholes J."/>
        </authorList>
    </citation>
    <scope>NUCLEOTIDE SEQUENCE</scope>
</reference>
<dbReference type="AlphaFoldDB" id="A0A9N7NGM6"/>
<comment type="caution">
    <text evidence="4">The sequence shown here is derived from an EMBL/GenBank/DDBJ whole genome shotgun (WGS) entry which is preliminary data.</text>
</comment>
<dbReference type="SUPFAM" id="SSF57756">
    <property type="entry name" value="Retrovirus zinc finger-like domains"/>
    <property type="match status" value="1"/>
</dbReference>
<dbReference type="Pfam" id="PF14223">
    <property type="entry name" value="Retrotran_gag_2"/>
    <property type="match status" value="1"/>
</dbReference>
<dbReference type="Proteomes" id="UP001153555">
    <property type="component" value="Unassembled WGS sequence"/>
</dbReference>
<dbReference type="CDD" id="cd09272">
    <property type="entry name" value="RNase_HI_RT_Ty1"/>
    <property type="match status" value="1"/>
</dbReference>
<feature type="region of interest" description="Disordered" evidence="2">
    <location>
        <begin position="171"/>
        <end position="216"/>
    </location>
</feature>
<protein>
    <submittedName>
        <fullName evidence="4">Cysteine-rich RLK (RECEPTOR-like protein kinase) 8</fullName>
    </submittedName>
</protein>
<dbReference type="SMART" id="SM00343">
    <property type="entry name" value="ZnF_C2HC"/>
    <property type="match status" value="1"/>
</dbReference>
<dbReference type="InterPro" id="IPR001878">
    <property type="entry name" value="Znf_CCHC"/>
</dbReference>
<proteinExistence type="predicted"/>
<evidence type="ECO:0000259" key="3">
    <source>
        <dbReference type="PROSITE" id="PS50158"/>
    </source>
</evidence>
<dbReference type="Pfam" id="PF00098">
    <property type="entry name" value="zf-CCHC"/>
    <property type="match status" value="1"/>
</dbReference>
<evidence type="ECO:0000313" key="5">
    <source>
        <dbReference type="Proteomes" id="UP001153555"/>
    </source>
</evidence>
<keyword evidence="4" id="KW-0418">Kinase</keyword>
<dbReference type="EMBL" id="CACSLK010027843">
    <property type="protein sequence ID" value="CAA0834124.1"/>
    <property type="molecule type" value="Genomic_DNA"/>
</dbReference>
<dbReference type="InterPro" id="IPR036875">
    <property type="entry name" value="Znf_CCHC_sf"/>
</dbReference>
<dbReference type="OrthoDB" id="904370at2759"/>
<feature type="domain" description="CCHC-type" evidence="3">
    <location>
        <begin position="213"/>
        <end position="228"/>
    </location>
</feature>
<dbReference type="Gene3D" id="4.10.60.10">
    <property type="entry name" value="Zinc finger, CCHC-type"/>
    <property type="match status" value="1"/>
</dbReference>
<dbReference type="GO" id="GO:0003676">
    <property type="term" value="F:nucleic acid binding"/>
    <property type="evidence" value="ECO:0007669"/>
    <property type="project" value="InterPro"/>
</dbReference>
<keyword evidence="5" id="KW-1185">Reference proteome</keyword>
<evidence type="ECO:0000313" key="4">
    <source>
        <dbReference type="EMBL" id="CAA0834124.1"/>
    </source>
</evidence>
<keyword evidence="1" id="KW-0862">Zinc</keyword>
<dbReference type="PANTHER" id="PTHR11439:SF467">
    <property type="entry name" value="INTEGRASE CATALYTIC DOMAIN-CONTAINING PROTEIN"/>
    <property type="match status" value="1"/>
</dbReference>
<evidence type="ECO:0000256" key="1">
    <source>
        <dbReference type="PROSITE-ProRule" id="PRU00047"/>
    </source>
</evidence>
<evidence type="ECO:0000256" key="2">
    <source>
        <dbReference type="SAM" id="MobiDB-lite"/>
    </source>
</evidence>
<keyword evidence="4" id="KW-0808">Transferase</keyword>
<sequence>YKFATVEACPVVSADNAPDQEKEEYARWKKADEMAKCYILASLSNVLRHQHQSMNTAADMLLNLKELFGHRSRAARQEAMRVLMNMTMREGIPVREHVLAMMAQLNELEVLGAFIDGETQVDIVLQSLPKSFEQFRLNYNMNKMLMTLPELVAELQAAEGLFRQKSQAMVAQRGEASTSKAPKGKKRKKSAGKGKAVMSDAQPQQKARKPKGKCYNCQQKGHWKANCPLPKKPKKARYQSNPGPEHWSAVKHILKYLRRTKEYMLVYQAEELLPLGYTDSDFQADRDESKSTSGFVFTLGGRAIVWRSVKQKCVADSTMKAEYVATSRAEKEAVWLRNFLLDLDVVPSLPAEITVFCDTSGAVANSKEPRTHKASKHIEHKYHLIREIVGRGEVVVAKIQSEDNLADPFTKSLPAKVFTRH</sequence>
<name>A0A9N7NGM6_STRHE</name>
<accession>A0A9N7NGM6</accession>
<feature type="non-terminal residue" evidence="4">
    <location>
        <position position="421"/>
    </location>
</feature>
<gene>
    <name evidence="4" type="ORF">SHERM_29366</name>
</gene>
<organism evidence="4 5">
    <name type="scientific">Striga hermonthica</name>
    <name type="common">Purple witchweed</name>
    <name type="synonym">Buchnera hermonthica</name>
    <dbReference type="NCBI Taxonomy" id="68872"/>
    <lineage>
        <taxon>Eukaryota</taxon>
        <taxon>Viridiplantae</taxon>
        <taxon>Streptophyta</taxon>
        <taxon>Embryophyta</taxon>
        <taxon>Tracheophyta</taxon>
        <taxon>Spermatophyta</taxon>
        <taxon>Magnoliopsida</taxon>
        <taxon>eudicotyledons</taxon>
        <taxon>Gunneridae</taxon>
        <taxon>Pentapetalae</taxon>
        <taxon>asterids</taxon>
        <taxon>lamiids</taxon>
        <taxon>Lamiales</taxon>
        <taxon>Orobanchaceae</taxon>
        <taxon>Buchnereae</taxon>
        <taxon>Striga</taxon>
    </lineage>
</organism>
<dbReference type="PANTHER" id="PTHR11439">
    <property type="entry name" value="GAG-POL-RELATED RETROTRANSPOSON"/>
    <property type="match status" value="1"/>
</dbReference>